<dbReference type="Gene3D" id="1.10.10.10">
    <property type="entry name" value="Winged helix-like DNA-binding domain superfamily/Winged helix DNA-binding domain"/>
    <property type="match status" value="2"/>
</dbReference>
<dbReference type="PANTHER" id="PTHR42756:SF1">
    <property type="entry name" value="TRANSCRIPTIONAL REPRESSOR OF EMRAB OPERON"/>
    <property type="match status" value="1"/>
</dbReference>
<evidence type="ECO:0000256" key="2">
    <source>
        <dbReference type="ARBA" id="ARBA00023125"/>
    </source>
</evidence>
<dbReference type="GO" id="GO:0003700">
    <property type="term" value="F:DNA-binding transcription factor activity"/>
    <property type="evidence" value="ECO:0007669"/>
    <property type="project" value="InterPro"/>
</dbReference>
<evidence type="ECO:0000313" key="5">
    <source>
        <dbReference type="EMBL" id="APC38823.1"/>
    </source>
</evidence>
<reference evidence="6" key="1">
    <citation type="journal article" date="2016" name="Front. Microbiol.">
        <title>Complete Genome Sequence of Clostridium estertheticum DSM 8809, a Microbe Identified in Spoiled Vacuum Packed Beef.</title>
        <authorList>
            <person name="Yu Z."/>
            <person name="Gunn L."/>
            <person name="Brennan E."/>
            <person name="Reid R."/>
            <person name="Wall P.G."/>
            <person name="Gaora O.P."/>
            <person name="Hurley D."/>
            <person name="Bolton D."/>
            <person name="Fanning S."/>
        </authorList>
    </citation>
    <scope>NUCLEOTIDE SEQUENCE [LARGE SCALE GENOMIC DNA]</scope>
    <source>
        <strain evidence="6">DSM 8809</strain>
    </source>
</reference>
<keyword evidence="1" id="KW-0805">Transcription regulation</keyword>
<dbReference type="InterPro" id="IPR036388">
    <property type="entry name" value="WH-like_DNA-bd_sf"/>
</dbReference>
<organism evidence="5 6">
    <name type="scientific">Clostridium estertheticum subsp. estertheticum</name>
    <dbReference type="NCBI Taxonomy" id="1552"/>
    <lineage>
        <taxon>Bacteria</taxon>
        <taxon>Bacillati</taxon>
        <taxon>Bacillota</taxon>
        <taxon>Clostridia</taxon>
        <taxon>Eubacteriales</taxon>
        <taxon>Clostridiaceae</taxon>
        <taxon>Clostridium</taxon>
    </lineage>
</organism>
<dbReference type="KEGG" id="ceu:A7L45_01445"/>
<dbReference type="OrthoDB" id="1918839at2"/>
<name>A0A1J0GC07_9CLOT</name>
<evidence type="ECO:0000259" key="4">
    <source>
        <dbReference type="SMART" id="SM00347"/>
    </source>
</evidence>
<evidence type="ECO:0000256" key="3">
    <source>
        <dbReference type="ARBA" id="ARBA00023163"/>
    </source>
</evidence>
<proteinExistence type="predicted"/>
<feature type="domain" description="HTH marR-type" evidence="4">
    <location>
        <begin position="200"/>
        <end position="301"/>
    </location>
</feature>
<dbReference type="RefSeq" id="WP_071611120.1">
    <property type="nucleotide sequence ID" value="NZ_CP015756.1"/>
</dbReference>
<dbReference type="PANTHER" id="PTHR42756">
    <property type="entry name" value="TRANSCRIPTIONAL REGULATOR, MARR"/>
    <property type="match status" value="1"/>
</dbReference>
<dbReference type="STRING" id="1552.A7L45_01445"/>
<accession>A0A1J0GC07</accession>
<keyword evidence="6" id="KW-1185">Reference proteome</keyword>
<dbReference type="Pfam" id="PF01047">
    <property type="entry name" value="MarR"/>
    <property type="match status" value="1"/>
</dbReference>
<dbReference type="GO" id="GO:0003677">
    <property type="term" value="F:DNA binding"/>
    <property type="evidence" value="ECO:0007669"/>
    <property type="project" value="UniProtKB-KW"/>
</dbReference>
<dbReference type="InterPro" id="IPR036390">
    <property type="entry name" value="WH_DNA-bd_sf"/>
</dbReference>
<protein>
    <recommendedName>
        <fullName evidence="4">HTH marR-type domain-containing protein</fullName>
    </recommendedName>
</protein>
<dbReference type="InterPro" id="IPR000835">
    <property type="entry name" value="HTH_MarR-typ"/>
</dbReference>
<evidence type="ECO:0000313" key="6">
    <source>
        <dbReference type="Proteomes" id="UP000182569"/>
    </source>
</evidence>
<dbReference type="SMART" id="SM00347">
    <property type="entry name" value="HTH_MARR"/>
    <property type="match status" value="2"/>
</dbReference>
<dbReference type="SUPFAM" id="SSF46785">
    <property type="entry name" value="Winged helix' DNA-binding domain"/>
    <property type="match status" value="2"/>
</dbReference>
<dbReference type="EMBL" id="CP015756">
    <property type="protein sequence ID" value="APC38823.1"/>
    <property type="molecule type" value="Genomic_DNA"/>
</dbReference>
<feature type="domain" description="HTH marR-type" evidence="4">
    <location>
        <begin position="30"/>
        <end position="131"/>
    </location>
</feature>
<keyword evidence="2" id="KW-0238">DNA-binding</keyword>
<gene>
    <name evidence="5" type="ORF">A7L45_01445</name>
</gene>
<evidence type="ECO:0000256" key="1">
    <source>
        <dbReference type="ARBA" id="ARBA00023015"/>
    </source>
</evidence>
<sequence>MKQNDYLLSIHSLYNLARYAFLKIESNYARTVEISGITLPQLRVLWIVKVFPGISLSNIARIGCWSTPTVSNIIKILMNKKLIFKEETINRKLYKLQLTDLGNWYINVNKQGKENKVYLFDLIGLFSSEELDFIIHIFTKIIIKEKKEFIFDYIHKINELNLKIDASDLDIKTIGIIRKTISLYNLLRIFILTIKSNHSEPLKEFNVTYAQLRALWIIAAFPGVTSRELSEISFWSPSTVHVIVKNLYSKSFIHKEKALIKNAHYLDISKKGWDLIIDDYNKNQKTLLIFKELEGISYRDILKLNDLLLRMNNKLGNYKTEEYIKKTIIIIKSRVFEE</sequence>
<dbReference type="Proteomes" id="UP000182569">
    <property type="component" value="Chromosome"/>
</dbReference>
<keyword evidence="3" id="KW-0804">Transcription</keyword>
<dbReference type="AlphaFoldDB" id="A0A1J0GC07"/>